<organism evidence="1 2">
    <name type="scientific">Acer yangbiense</name>
    <dbReference type="NCBI Taxonomy" id="1000413"/>
    <lineage>
        <taxon>Eukaryota</taxon>
        <taxon>Viridiplantae</taxon>
        <taxon>Streptophyta</taxon>
        <taxon>Embryophyta</taxon>
        <taxon>Tracheophyta</taxon>
        <taxon>Spermatophyta</taxon>
        <taxon>Magnoliopsida</taxon>
        <taxon>eudicotyledons</taxon>
        <taxon>Gunneridae</taxon>
        <taxon>Pentapetalae</taxon>
        <taxon>rosids</taxon>
        <taxon>malvids</taxon>
        <taxon>Sapindales</taxon>
        <taxon>Sapindaceae</taxon>
        <taxon>Hippocastanoideae</taxon>
        <taxon>Acereae</taxon>
        <taxon>Acer</taxon>
    </lineage>
</organism>
<protein>
    <submittedName>
        <fullName evidence="1">Uncharacterized protein</fullName>
    </submittedName>
</protein>
<sequence length="105" mass="11785">MSGTRKTLIVVTTSLGAVEALKDQGICRWNYSIRSLHQHAKNNIKSFANAKMFSASSRKKIFDDMGNNEVKKSKEFMMEKVVNLACLGPNTFNLKLKDLEKAIFG</sequence>
<reference evidence="2" key="1">
    <citation type="journal article" date="2019" name="Gigascience">
        <title>De novo genome assembly of the endangered Acer yangbiense, a plant species with extremely small populations endemic to Yunnan Province, China.</title>
        <authorList>
            <person name="Yang J."/>
            <person name="Wariss H.M."/>
            <person name="Tao L."/>
            <person name="Zhang R."/>
            <person name="Yun Q."/>
            <person name="Hollingsworth P."/>
            <person name="Dao Z."/>
            <person name="Luo G."/>
            <person name="Guo H."/>
            <person name="Ma Y."/>
            <person name="Sun W."/>
        </authorList>
    </citation>
    <scope>NUCLEOTIDE SEQUENCE [LARGE SCALE GENOMIC DNA]</scope>
    <source>
        <strain evidence="2">cv. Malutang</strain>
    </source>
</reference>
<evidence type="ECO:0000313" key="2">
    <source>
        <dbReference type="Proteomes" id="UP000323000"/>
    </source>
</evidence>
<comment type="caution">
    <text evidence="1">The sequence shown here is derived from an EMBL/GenBank/DDBJ whole genome shotgun (WGS) entry which is preliminary data.</text>
</comment>
<gene>
    <name evidence="1" type="ORF">EZV62_008434</name>
</gene>
<keyword evidence="2" id="KW-1185">Reference proteome</keyword>
<dbReference type="Pfam" id="PF12609">
    <property type="entry name" value="DUF3774"/>
    <property type="match status" value="1"/>
</dbReference>
<dbReference type="AlphaFoldDB" id="A0A5C7IDZ7"/>
<proteinExistence type="predicted"/>
<dbReference type="OrthoDB" id="691528at2759"/>
<evidence type="ECO:0000313" key="1">
    <source>
        <dbReference type="EMBL" id="TXG67159.1"/>
    </source>
</evidence>
<accession>A0A5C7IDZ7</accession>
<dbReference type="InterPro" id="IPR022251">
    <property type="entry name" value="DUF3774_wound-induced"/>
</dbReference>
<dbReference type="EMBL" id="VAHF01000003">
    <property type="protein sequence ID" value="TXG67159.1"/>
    <property type="molecule type" value="Genomic_DNA"/>
</dbReference>
<name>A0A5C7IDZ7_9ROSI</name>
<dbReference type="Proteomes" id="UP000323000">
    <property type="component" value="Chromosome 3"/>
</dbReference>
<dbReference type="PANTHER" id="PTHR33090">
    <property type="entry name" value="DUF3774 DOMAIN PROTEIN-RELATED"/>
    <property type="match status" value="1"/>
</dbReference>